<dbReference type="Proteomes" id="UP000265520">
    <property type="component" value="Unassembled WGS sequence"/>
</dbReference>
<protein>
    <submittedName>
        <fullName evidence="1">Uncharacterized protein</fullName>
    </submittedName>
</protein>
<name>A0A392TMP1_9FABA</name>
<sequence>EHSVLRTFRQALPGDVLAKVSPDLAVAVSR</sequence>
<evidence type="ECO:0000313" key="1">
    <source>
        <dbReference type="EMBL" id="MCI62413.1"/>
    </source>
</evidence>
<accession>A0A392TMP1</accession>
<keyword evidence="2" id="KW-1185">Reference proteome</keyword>
<reference evidence="1 2" key="1">
    <citation type="journal article" date="2018" name="Front. Plant Sci.">
        <title>Red Clover (Trifolium pratense) and Zigzag Clover (T. medium) - A Picture of Genomic Similarities and Differences.</title>
        <authorList>
            <person name="Dluhosova J."/>
            <person name="Istvanek J."/>
            <person name="Nedelnik J."/>
            <person name="Repkova J."/>
        </authorList>
    </citation>
    <scope>NUCLEOTIDE SEQUENCE [LARGE SCALE GENOMIC DNA]</scope>
    <source>
        <strain evidence="2">cv. 10/8</strain>
        <tissue evidence="1">Leaf</tissue>
    </source>
</reference>
<comment type="caution">
    <text evidence="1">The sequence shown here is derived from an EMBL/GenBank/DDBJ whole genome shotgun (WGS) entry which is preliminary data.</text>
</comment>
<organism evidence="1 2">
    <name type="scientific">Trifolium medium</name>
    <dbReference type="NCBI Taxonomy" id="97028"/>
    <lineage>
        <taxon>Eukaryota</taxon>
        <taxon>Viridiplantae</taxon>
        <taxon>Streptophyta</taxon>
        <taxon>Embryophyta</taxon>
        <taxon>Tracheophyta</taxon>
        <taxon>Spermatophyta</taxon>
        <taxon>Magnoliopsida</taxon>
        <taxon>eudicotyledons</taxon>
        <taxon>Gunneridae</taxon>
        <taxon>Pentapetalae</taxon>
        <taxon>rosids</taxon>
        <taxon>fabids</taxon>
        <taxon>Fabales</taxon>
        <taxon>Fabaceae</taxon>
        <taxon>Papilionoideae</taxon>
        <taxon>50 kb inversion clade</taxon>
        <taxon>NPAAA clade</taxon>
        <taxon>Hologalegina</taxon>
        <taxon>IRL clade</taxon>
        <taxon>Trifolieae</taxon>
        <taxon>Trifolium</taxon>
    </lineage>
</organism>
<dbReference type="EMBL" id="LXQA010618483">
    <property type="protein sequence ID" value="MCI62413.1"/>
    <property type="molecule type" value="Genomic_DNA"/>
</dbReference>
<dbReference type="AlphaFoldDB" id="A0A392TMP1"/>
<feature type="non-terminal residue" evidence="1">
    <location>
        <position position="1"/>
    </location>
</feature>
<evidence type="ECO:0000313" key="2">
    <source>
        <dbReference type="Proteomes" id="UP000265520"/>
    </source>
</evidence>
<proteinExistence type="predicted"/>